<dbReference type="PRINTS" id="PR00081">
    <property type="entry name" value="GDHRDH"/>
</dbReference>
<dbReference type="GO" id="GO:0006654">
    <property type="term" value="P:phosphatidic acid biosynthetic process"/>
    <property type="evidence" value="ECO:0007669"/>
    <property type="project" value="TreeGrafter"/>
</dbReference>
<comment type="similarity">
    <text evidence="1 3">Belongs to the short-chain dehydrogenases/reductases (SDR) family.</text>
</comment>
<dbReference type="PRINTS" id="PR00080">
    <property type="entry name" value="SDRFAMILY"/>
</dbReference>
<dbReference type="Pfam" id="PF00106">
    <property type="entry name" value="adh_short"/>
    <property type="match status" value="1"/>
</dbReference>
<organism evidence="4 5">
    <name type="scientific">Pyricularia oryzae</name>
    <name type="common">Rice blast fungus</name>
    <name type="synonym">Magnaporthe oryzae</name>
    <dbReference type="NCBI Taxonomy" id="318829"/>
    <lineage>
        <taxon>Eukaryota</taxon>
        <taxon>Fungi</taxon>
        <taxon>Dikarya</taxon>
        <taxon>Ascomycota</taxon>
        <taxon>Pezizomycotina</taxon>
        <taxon>Sordariomycetes</taxon>
        <taxon>Sordariomycetidae</taxon>
        <taxon>Magnaporthales</taxon>
        <taxon>Pyriculariaceae</taxon>
        <taxon>Pyricularia</taxon>
    </lineage>
</organism>
<dbReference type="EMBL" id="CP034208">
    <property type="protein sequence ID" value="QBZ62729.1"/>
    <property type="molecule type" value="Genomic_DNA"/>
</dbReference>
<dbReference type="InterPro" id="IPR002347">
    <property type="entry name" value="SDR_fam"/>
</dbReference>
<dbReference type="AlphaFoldDB" id="A0A4P7NKY7"/>
<dbReference type="Proteomes" id="UP000294847">
    <property type="component" value="Chromosome 5"/>
</dbReference>
<dbReference type="GO" id="GO:0000140">
    <property type="term" value="F:acylglycerone-phosphate reductase (NADP+) activity"/>
    <property type="evidence" value="ECO:0007669"/>
    <property type="project" value="TreeGrafter"/>
</dbReference>
<keyword evidence="2" id="KW-0560">Oxidoreductase</keyword>
<dbReference type="InterPro" id="IPR036291">
    <property type="entry name" value="NAD(P)-bd_dom_sf"/>
</dbReference>
<gene>
    <name evidence="4" type="ORF">PoMZ_11616</name>
</gene>
<dbReference type="Gene3D" id="3.40.50.720">
    <property type="entry name" value="NAD(P)-binding Rossmann-like Domain"/>
    <property type="match status" value="1"/>
</dbReference>
<reference evidence="4 5" key="1">
    <citation type="journal article" date="2019" name="Mol. Biol. Evol.">
        <title>Blast fungal genomes show frequent chromosomal changes, gene gains and losses, and effector gene turnover.</title>
        <authorList>
            <person name="Gomez Luciano L.B."/>
            <person name="Jason Tsai I."/>
            <person name="Chuma I."/>
            <person name="Tosa Y."/>
            <person name="Chen Y.H."/>
            <person name="Li J.Y."/>
            <person name="Li M.Y."/>
            <person name="Jade Lu M.Y."/>
            <person name="Nakayashiki H."/>
            <person name="Li W.H."/>
        </authorList>
    </citation>
    <scope>NUCLEOTIDE SEQUENCE [LARGE SCALE GENOMIC DNA]</scope>
    <source>
        <strain evidence="4">MZ5-1-6</strain>
    </source>
</reference>
<name>A0A4P7NKY7_PYROR</name>
<evidence type="ECO:0000313" key="4">
    <source>
        <dbReference type="EMBL" id="QBZ62729.1"/>
    </source>
</evidence>
<dbReference type="GO" id="GO:0004806">
    <property type="term" value="F:triacylglycerol lipase activity"/>
    <property type="evidence" value="ECO:0007669"/>
    <property type="project" value="TreeGrafter"/>
</dbReference>
<dbReference type="SUPFAM" id="SSF51735">
    <property type="entry name" value="NAD(P)-binding Rossmann-fold domains"/>
    <property type="match status" value="1"/>
</dbReference>
<dbReference type="GO" id="GO:0005783">
    <property type="term" value="C:endoplasmic reticulum"/>
    <property type="evidence" value="ECO:0007669"/>
    <property type="project" value="TreeGrafter"/>
</dbReference>
<evidence type="ECO:0000256" key="2">
    <source>
        <dbReference type="ARBA" id="ARBA00023002"/>
    </source>
</evidence>
<protein>
    <submittedName>
        <fullName evidence="4">Uncharacterized protein</fullName>
    </submittedName>
</protein>
<proteinExistence type="inferred from homology"/>
<dbReference type="GO" id="GO:0005811">
    <property type="term" value="C:lipid droplet"/>
    <property type="evidence" value="ECO:0007669"/>
    <property type="project" value="TreeGrafter"/>
</dbReference>
<dbReference type="PANTHER" id="PTHR44169:SF6">
    <property type="entry name" value="NADPH-DEPENDENT 1-ACYLDIHYDROXYACETONE PHOSPHATE REDUCTASE"/>
    <property type="match status" value="1"/>
</dbReference>
<evidence type="ECO:0000256" key="3">
    <source>
        <dbReference type="RuleBase" id="RU000363"/>
    </source>
</evidence>
<evidence type="ECO:0000313" key="5">
    <source>
        <dbReference type="Proteomes" id="UP000294847"/>
    </source>
</evidence>
<sequence>MATKTPTQSVLITGCSAGGIGSELALEFQRRGLRVFATARTLSKMDHLKDLPNVALLRLDVTDQSTIDAAVAAVRATGNLNHLINNSGVQHIAPLLETDLETTRSLFDVNVFGVLRVTQAFAPLLIAAAGCVVNVCSILGHVNMPWKGVYEASKAAVEMLSETLRLEMRPLGVRVVSLVVGAVDTNITAAASRTELPDGSSYKVKSVEDAIRKLTSGRDGIKRTPADEFAKKVVDDILGGVSGRIWRGQMAGVANIASKMVPSSLLDNQLVANAGMEGLAKKSS</sequence>
<accession>A0A4P7NKY7</accession>
<dbReference type="GO" id="GO:0019433">
    <property type="term" value="P:triglyceride catabolic process"/>
    <property type="evidence" value="ECO:0007669"/>
    <property type="project" value="TreeGrafter"/>
</dbReference>
<dbReference type="PROSITE" id="PS51257">
    <property type="entry name" value="PROKAR_LIPOPROTEIN"/>
    <property type="match status" value="1"/>
</dbReference>
<dbReference type="PANTHER" id="PTHR44169">
    <property type="entry name" value="NADPH-DEPENDENT 1-ACYLDIHYDROXYACETONE PHOSPHATE REDUCTASE"/>
    <property type="match status" value="1"/>
</dbReference>
<dbReference type="CDD" id="cd05374">
    <property type="entry name" value="17beta-HSD-like_SDR_c"/>
    <property type="match status" value="1"/>
</dbReference>
<evidence type="ECO:0000256" key="1">
    <source>
        <dbReference type="ARBA" id="ARBA00006484"/>
    </source>
</evidence>